<sequence length="74" mass="8228">MARGSAGFGAGPNKQDFSGFGGSRNVENSQVYRHLHRLPFSANLLSALKTGALFPRFSGFFGFLYSFYCIDYYD</sequence>
<evidence type="ECO:0000313" key="3">
    <source>
        <dbReference type="Proteomes" id="UP000260828"/>
    </source>
</evidence>
<comment type="caution">
    <text evidence="2">The sequence shown here is derived from an EMBL/GenBank/DDBJ whole genome shotgun (WGS) entry which is preliminary data.</text>
</comment>
<gene>
    <name evidence="2" type="ORF">DXC40_03325</name>
</gene>
<evidence type="ECO:0000256" key="1">
    <source>
        <dbReference type="SAM" id="MobiDB-lite"/>
    </source>
</evidence>
<feature type="region of interest" description="Disordered" evidence="1">
    <location>
        <begin position="1"/>
        <end position="22"/>
    </location>
</feature>
<proteinExistence type="predicted"/>
<organism evidence="2 3">
    <name type="scientific">Anaerotruncus colihominis</name>
    <dbReference type="NCBI Taxonomy" id="169435"/>
    <lineage>
        <taxon>Bacteria</taxon>
        <taxon>Bacillati</taxon>
        <taxon>Bacillota</taxon>
        <taxon>Clostridia</taxon>
        <taxon>Eubacteriales</taxon>
        <taxon>Oscillospiraceae</taxon>
        <taxon>Anaerotruncus</taxon>
    </lineage>
</organism>
<evidence type="ECO:0000313" key="2">
    <source>
        <dbReference type="EMBL" id="RGE70098.1"/>
    </source>
</evidence>
<accession>A0A3E3ISN2</accession>
<dbReference type="EMBL" id="QVME01000001">
    <property type="protein sequence ID" value="RGE70098.1"/>
    <property type="molecule type" value="Genomic_DNA"/>
</dbReference>
<dbReference type="Proteomes" id="UP000260828">
    <property type="component" value="Unassembled WGS sequence"/>
</dbReference>
<dbReference type="AlphaFoldDB" id="A0A3E3ISN2"/>
<protein>
    <submittedName>
        <fullName evidence="2">Uncharacterized protein</fullName>
    </submittedName>
</protein>
<reference evidence="2 3" key="1">
    <citation type="submission" date="2018-08" db="EMBL/GenBank/DDBJ databases">
        <title>A genome reference for cultivated species of the human gut microbiota.</title>
        <authorList>
            <person name="Zou Y."/>
            <person name="Xue W."/>
            <person name="Luo G."/>
        </authorList>
    </citation>
    <scope>NUCLEOTIDE SEQUENCE [LARGE SCALE GENOMIC DNA]</scope>
    <source>
        <strain evidence="2 3">TF05-12AC</strain>
    </source>
</reference>
<name>A0A3E3ISN2_9FIRM</name>
<feature type="compositionally biased region" description="Gly residues" evidence="1">
    <location>
        <begin position="1"/>
        <end position="10"/>
    </location>
</feature>